<dbReference type="Proteomes" id="UP001183535">
    <property type="component" value="Unassembled WGS sequence"/>
</dbReference>
<accession>A0ABD5EPY3</accession>
<gene>
    <name evidence="2" type="ORF">RM877_16855</name>
</gene>
<name>A0ABD5EPY3_9ACTN</name>
<evidence type="ECO:0000313" key="2">
    <source>
        <dbReference type="EMBL" id="MDT0436353.1"/>
    </source>
</evidence>
<protein>
    <submittedName>
        <fullName evidence="2">Uncharacterized protein</fullName>
    </submittedName>
</protein>
<feature type="region of interest" description="Disordered" evidence="1">
    <location>
        <begin position="1"/>
        <end position="66"/>
    </location>
</feature>
<keyword evidence="3" id="KW-1185">Reference proteome</keyword>
<proteinExistence type="predicted"/>
<evidence type="ECO:0000313" key="3">
    <source>
        <dbReference type="Proteomes" id="UP001183535"/>
    </source>
</evidence>
<dbReference type="AlphaFoldDB" id="A0ABD5EPY3"/>
<dbReference type="EMBL" id="JAVRES010000007">
    <property type="protein sequence ID" value="MDT0436353.1"/>
    <property type="molecule type" value="Genomic_DNA"/>
</dbReference>
<comment type="caution">
    <text evidence="2">The sequence shown here is derived from an EMBL/GenBank/DDBJ whole genome shotgun (WGS) entry which is preliminary data.</text>
</comment>
<reference evidence="3" key="1">
    <citation type="submission" date="2023-07" db="EMBL/GenBank/DDBJ databases">
        <title>30 novel species of actinomycetes from the DSMZ collection.</title>
        <authorList>
            <person name="Nouioui I."/>
        </authorList>
    </citation>
    <scope>NUCLEOTIDE SEQUENCE [LARGE SCALE GENOMIC DNA]</scope>
    <source>
        <strain evidence="3">DSM 41981</strain>
    </source>
</reference>
<evidence type="ECO:0000256" key="1">
    <source>
        <dbReference type="SAM" id="MobiDB-lite"/>
    </source>
</evidence>
<dbReference type="RefSeq" id="WP_093823737.1">
    <property type="nucleotide sequence ID" value="NZ_JAVRES010000007.1"/>
</dbReference>
<organism evidence="2 3">
    <name type="scientific">Streptomyces doudnae</name>
    <dbReference type="NCBI Taxonomy" id="3075536"/>
    <lineage>
        <taxon>Bacteria</taxon>
        <taxon>Bacillati</taxon>
        <taxon>Actinomycetota</taxon>
        <taxon>Actinomycetes</taxon>
        <taxon>Kitasatosporales</taxon>
        <taxon>Streptomycetaceae</taxon>
        <taxon>Streptomyces</taxon>
    </lineage>
</organism>
<sequence length="66" mass="6989">MRVPQEGLAGSVRLPESLVTLPRERTQPVDGTGGIRGQDPFAYAADDKPVAHKAKSCTGWSRSPAA</sequence>